<organism evidence="2 3">
    <name type="scientific">Trifolium medium</name>
    <dbReference type="NCBI Taxonomy" id="97028"/>
    <lineage>
        <taxon>Eukaryota</taxon>
        <taxon>Viridiplantae</taxon>
        <taxon>Streptophyta</taxon>
        <taxon>Embryophyta</taxon>
        <taxon>Tracheophyta</taxon>
        <taxon>Spermatophyta</taxon>
        <taxon>Magnoliopsida</taxon>
        <taxon>eudicotyledons</taxon>
        <taxon>Gunneridae</taxon>
        <taxon>Pentapetalae</taxon>
        <taxon>rosids</taxon>
        <taxon>fabids</taxon>
        <taxon>Fabales</taxon>
        <taxon>Fabaceae</taxon>
        <taxon>Papilionoideae</taxon>
        <taxon>50 kb inversion clade</taxon>
        <taxon>NPAAA clade</taxon>
        <taxon>Hologalegina</taxon>
        <taxon>IRL clade</taxon>
        <taxon>Trifolieae</taxon>
        <taxon>Trifolium</taxon>
    </lineage>
</organism>
<comment type="caution">
    <text evidence="2">The sequence shown here is derived from an EMBL/GenBank/DDBJ whole genome shotgun (WGS) entry which is preliminary data.</text>
</comment>
<evidence type="ECO:0000256" key="1">
    <source>
        <dbReference type="SAM" id="Phobius"/>
    </source>
</evidence>
<accession>A0A392NJN6</accession>
<keyword evidence="3" id="KW-1185">Reference proteome</keyword>
<sequence length="98" mass="11613">MGSKPGEKEKTDDGCSVWIRSGGVEVGRRLWWCSVLRRWRFQERRLGFVTAMRVLSHFFIILFLVLCFFLLAVYWLWLLVEVKMMVVNGGLEKMVIVW</sequence>
<evidence type="ECO:0000313" key="3">
    <source>
        <dbReference type="Proteomes" id="UP000265520"/>
    </source>
</evidence>
<gene>
    <name evidence="2" type="ORF">A2U01_0019659</name>
</gene>
<dbReference type="EMBL" id="LXQA010038196">
    <property type="protein sequence ID" value="MCH98654.1"/>
    <property type="molecule type" value="Genomic_DNA"/>
</dbReference>
<name>A0A392NJN6_9FABA</name>
<keyword evidence="1" id="KW-0812">Transmembrane</keyword>
<keyword evidence="1" id="KW-1133">Transmembrane helix</keyword>
<proteinExistence type="predicted"/>
<evidence type="ECO:0000313" key="2">
    <source>
        <dbReference type="EMBL" id="MCH98654.1"/>
    </source>
</evidence>
<protein>
    <recommendedName>
        <fullName evidence="4">Transmembrane protein</fullName>
    </recommendedName>
</protein>
<dbReference type="Proteomes" id="UP000265520">
    <property type="component" value="Unassembled WGS sequence"/>
</dbReference>
<keyword evidence="1" id="KW-0472">Membrane</keyword>
<feature type="non-terminal residue" evidence="2">
    <location>
        <position position="98"/>
    </location>
</feature>
<feature type="transmembrane region" description="Helical" evidence="1">
    <location>
        <begin position="54"/>
        <end position="77"/>
    </location>
</feature>
<dbReference type="AlphaFoldDB" id="A0A392NJN6"/>
<evidence type="ECO:0008006" key="4">
    <source>
        <dbReference type="Google" id="ProtNLM"/>
    </source>
</evidence>
<reference evidence="2 3" key="1">
    <citation type="journal article" date="2018" name="Front. Plant Sci.">
        <title>Red Clover (Trifolium pratense) and Zigzag Clover (T. medium) - A Picture of Genomic Similarities and Differences.</title>
        <authorList>
            <person name="Dluhosova J."/>
            <person name="Istvanek J."/>
            <person name="Nedelnik J."/>
            <person name="Repkova J."/>
        </authorList>
    </citation>
    <scope>NUCLEOTIDE SEQUENCE [LARGE SCALE GENOMIC DNA]</scope>
    <source>
        <strain evidence="3">cv. 10/8</strain>
        <tissue evidence="2">Leaf</tissue>
    </source>
</reference>